<evidence type="ECO:0000313" key="3">
    <source>
        <dbReference type="Proteomes" id="UP000290408"/>
    </source>
</evidence>
<sequence length="247" mass="25984">MRFAVAGGTGVVGRPVVAAAELRGHEVVVLSRAKGVDLTSSSGLARHLAGVDAVIDVTSVLTVSGPRSVAFFERVTGNLLREGHAAGVGHHVALSILGAREIDSGYYAGKRAQERAVLADPTGTVVRAAQFHEFGLQTLERTRFGPLALVPRIRSQPVATSEVADLLVDVAEGRPLADGPSIAGPDVLSVAEMSRRVLSAQGERVRVVEFPMPGTFGRGLRGDLLLARPDSRIGAIGYAQWLETQRA</sequence>
<organism evidence="2 3">
    <name type="scientific">Janibacter limosus</name>
    <dbReference type="NCBI Taxonomy" id="53458"/>
    <lineage>
        <taxon>Bacteria</taxon>
        <taxon>Bacillati</taxon>
        <taxon>Actinomycetota</taxon>
        <taxon>Actinomycetes</taxon>
        <taxon>Micrococcales</taxon>
        <taxon>Intrasporangiaceae</taxon>
        <taxon>Janibacter</taxon>
    </lineage>
</organism>
<dbReference type="Pfam" id="PF01370">
    <property type="entry name" value="Epimerase"/>
    <property type="match status" value="1"/>
</dbReference>
<dbReference type="PANTHER" id="PTHR12126:SF11">
    <property type="entry name" value="NADH DEHYDROGENASE [UBIQUINONE] 1 ALPHA SUBCOMPLEX SUBUNIT 9, MITOCHONDRIAL"/>
    <property type="match status" value="1"/>
</dbReference>
<dbReference type="RefSeq" id="WP_130629275.1">
    <property type="nucleotide sequence ID" value="NZ_CP036164.1"/>
</dbReference>
<evidence type="ECO:0000313" key="2">
    <source>
        <dbReference type="EMBL" id="QBF46047.1"/>
    </source>
</evidence>
<dbReference type="AlphaFoldDB" id="A0A4P6MW44"/>
<dbReference type="KEGG" id="jli:EXU32_07130"/>
<dbReference type="EMBL" id="CP036164">
    <property type="protein sequence ID" value="QBF46047.1"/>
    <property type="molecule type" value="Genomic_DNA"/>
</dbReference>
<dbReference type="STRING" id="1216970.GCA_001570985_00225"/>
<reference evidence="2 3" key="1">
    <citation type="submission" date="2019-02" db="EMBL/GenBank/DDBJ databases">
        <title>Genomic data mining of an Antarctic deep-sea actinobacterium, Janibacterlimosus P3-3-X1.</title>
        <authorList>
            <person name="Liao L."/>
            <person name="Chen B."/>
        </authorList>
    </citation>
    <scope>NUCLEOTIDE SEQUENCE [LARGE SCALE GENOMIC DNA]</scope>
    <source>
        <strain evidence="2 3">P3-3-X1</strain>
    </source>
</reference>
<dbReference type="Proteomes" id="UP000290408">
    <property type="component" value="Chromosome"/>
</dbReference>
<name>A0A4P6MW44_9MICO</name>
<dbReference type="Gene3D" id="3.40.50.720">
    <property type="entry name" value="NAD(P)-binding Rossmann-like Domain"/>
    <property type="match status" value="1"/>
</dbReference>
<dbReference type="InterPro" id="IPR001509">
    <property type="entry name" value="Epimerase_deHydtase"/>
</dbReference>
<protein>
    <submittedName>
        <fullName evidence="2">3-beta hydroxysteroid dehydrogenase</fullName>
    </submittedName>
</protein>
<dbReference type="InterPro" id="IPR036291">
    <property type="entry name" value="NAD(P)-bd_dom_sf"/>
</dbReference>
<feature type="domain" description="NAD-dependent epimerase/dehydratase" evidence="1">
    <location>
        <begin position="5"/>
        <end position="87"/>
    </location>
</feature>
<dbReference type="SUPFAM" id="SSF51735">
    <property type="entry name" value="NAD(P)-binding Rossmann-fold domains"/>
    <property type="match status" value="1"/>
</dbReference>
<proteinExistence type="predicted"/>
<accession>A0A4P6MW44</accession>
<dbReference type="GO" id="GO:0044877">
    <property type="term" value="F:protein-containing complex binding"/>
    <property type="evidence" value="ECO:0007669"/>
    <property type="project" value="TreeGrafter"/>
</dbReference>
<evidence type="ECO:0000259" key="1">
    <source>
        <dbReference type="Pfam" id="PF01370"/>
    </source>
</evidence>
<dbReference type="PANTHER" id="PTHR12126">
    <property type="entry name" value="NADH-UBIQUINONE OXIDOREDUCTASE 39 KDA SUBUNIT-RELATED"/>
    <property type="match status" value="1"/>
</dbReference>
<dbReference type="InterPro" id="IPR051207">
    <property type="entry name" value="ComplexI_NDUFA9_subunit"/>
</dbReference>
<gene>
    <name evidence="2" type="ORF">EXU32_07130</name>
</gene>
<keyword evidence="3" id="KW-1185">Reference proteome</keyword>
<dbReference type="OrthoDB" id="9771302at2"/>